<dbReference type="PANTHER" id="PTHR14002">
    <property type="entry name" value="ENDOGLIN/TGF-BETA RECEPTOR TYPE III"/>
    <property type="match status" value="1"/>
</dbReference>
<dbReference type="RefSeq" id="XP_013860709.1">
    <property type="nucleotide sequence ID" value="XM_014005255.1"/>
</dbReference>
<feature type="chain" id="PRO_5014175455" evidence="3">
    <location>
        <begin position="20"/>
        <end position="385"/>
    </location>
</feature>
<dbReference type="InterPro" id="IPR001507">
    <property type="entry name" value="ZP_dom"/>
</dbReference>
<dbReference type="Pfam" id="PF00100">
    <property type="entry name" value="Zona_pellucida"/>
    <property type="match status" value="1"/>
</dbReference>
<dbReference type="InterPro" id="IPR042235">
    <property type="entry name" value="ZP-C_dom"/>
</dbReference>
<evidence type="ECO:0000313" key="5">
    <source>
        <dbReference type="Proteomes" id="UP000192220"/>
    </source>
</evidence>
<evidence type="ECO:0000313" key="6">
    <source>
        <dbReference type="RefSeq" id="XP_013860709.1"/>
    </source>
</evidence>
<evidence type="ECO:0000256" key="3">
    <source>
        <dbReference type="SAM" id="SignalP"/>
    </source>
</evidence>
<dbReference type="KEGG" id="alim:106515441"/>
<dbReference type="InterPro" id="IPR055355">
    <property type="entry name" value="ZP-C"/>
</dbReference>
<dbReference type="AlphaFoldDB" id="A0A2I4AZ03"/>
<reference evidence="6" key="1">
    <citation type="submission" date="2025-08" db="UniProtKB">
        <authorList>
            <consortium name="RefSeq"/>
        </authorList>
    </citation>
    <scope>IDENTIFICATION</scope>
    <source>
        <strain evidence="6">Quisiro</strain>
        <tissue evidence="6">Liver</tissue>
    </source>
</reference>
<keyword evidence="1 3" id="KW-0732">Signal</keyword>
<dbReference type="OrthoDB" id="9274484at2759"/>
<organism evidence="5 6">
    <name type="scientific">Austrofundulus limnaeus</name>
    <name type="common">Annual killifish</name>
    <dbReference type="NCBI Taxonomy" id="52670"/>
    <lineage>
        <taxon>Eukaryota</taxon>
        <taxon>Metazoa</taxon>
        <taxon>Chordata</taxon>
        <taxon>Craniata</taxon>
        <taxon>Vertebrata</taxon>
        <taxon>Euteleostomi</taxon>
        <taxon>Actinopterygii</taxon>
        <taxon>Neopterygii</taxon>
        <taxon>Teleostei</taxon>
        <taxon>Neoteleostei</taxon>
        <taxon>Acanthomorphata</taxon>
        <taxon>Ovalentaria</taxon>
        <taxon>Atherinomorphae</taxon>
        <taxon>Cyprinodontiformes</taxon>
        <taxon>Rivulidae</taxon>
        <taxon>Austrofundulus</taxon>
    </lineage>
</organism>
<evidence type="ECO:0000256" key="1">
    <source>
        <dbReference type="ARBA" id="ARBA00022729"/>
    </source>
</evidence>
<protein>
    <submittedName>
        <fullName evidence="6">Zona pellucida-like domain-containing protein 1</fullName>
    </submittedName>
</protein>
<keyword evidence="2" id="KW-1015">Disulfide bond</keyword>
<evidence type="ECO:0000259" key="4">
    <source>
        <dbReference type="PROSITE" id="PS51034"/>
    </source>
</evidence>
<accession>A0A2I4AZ03</accession>
<proteinExistence type="predicted"/>
<dbReference type="Proteomes" id="UP000192220">
    <property type="component" value="Unplaced"/>
</dbReference>
<dbReference type="FunCoup" id="A0A2I4AZ03">
    <property type="interactions" value="7"/>
</dbReference>
<dbReference type="Gene3D" id="2.60.40.4100">
    <property type="entry name" value="Zona pellucida, ZP-C domain"/>
    <property type="match status" value="1"/>
</dbReference>
<dbReference type="PANTHER" id="PTHR14002:SF14">
    <property type="entry name" value="SI:DKEY-103G5.3"/>
    <property type="match status" value="1"/>
</dbReference>
<gene>
    <name evidence="6" type="primary">LOC106515441</name>
</gene>
<feature type="domain" description="ZP" evidence="4">
    <location>
        <begin position="39"/>
        <end position="322"/>
    </location>
</feature>
<feature type="signal peptide" evidence="3">
    <location>
        <begin position="1"/>
        <end position="19"/>
    </location>
</feature>
<dbReference type="PROSITE" id="PS51034">
    <property type="entry name" value="ZP_2"/>
    <property type="match status" value="1"/>
</dbReference>
<dbReference type="SMART" id="SM00241">
    <property type="entry name" value="ZP"/>
    <property type="match status" value="1"/>
</dbReference>
<evidence type="ECO:0000256" key="2">
    <source>
        <dbReference type="ARBA" id="ARBA00023157"/>
    </source>
</evidence>
<dbReference type="InParanoid" id="A0A2I4AZ03"/>
<name>A0A2I4AZ03_AUSLI</name>
<keyword evidence="5" id="KW-1185">Reference proteome</keyword>
<sequence length="385" mass="42227">MILFLCLPLLAVLLQPALCLYNCPSVYNRNPNDSDLQVFCATNIITVEVNLCTAQWAGFNASELALNGKHNNIACLGSVDTIMNPPIIRFQFPVNSSQANSCVQPLKIVDEIPDPTGLFSGFSSIQSIIVTGYIDTPKSDQGVISYSTDLYYSFTCRYPLEYLLNNTEIAVSGISVATTQNNGSFIDTLRMNVFNDSDYKYPLVAPSKGLPLRTNIYVEIKTVNLTGNFYVLLDRCYATPSPYNVSLTEQQNFFTGCIIEDITTIINNGDSTGAHFYFEAFRFVQDGYQKKSTIYLHCLLRLCEPSACNALTSACYSKRRKRSLTPFGQSSSESAAISVGPLYTAGEELPVTAAHGNIVASDVNVVSATCLPIVVAFAWLLSAFF</sequence>
<dbReference type="GeneID" id="106515441"/>